<dbReference type="PANTHER" id="PTHR24408">
    <property type="entry name" value="ZINC FINGER PROTEIN"/>
    <property type="match status" value="1"/>
</dbReference>
<feature type="domain" description="C2H2-type" evidence="6">
    <location>
        <begin position="156"/>
        <end position="183"/>
    </location>
</feature>
<dbReference type="Gene3D" id="3.30.160.60">
    <property type="entry name" value="Classic Zinc Finger"/>
    <property type="match status" value="4"/>
</dbReference>
<dbReference type="PANTHER" id="PTHR24408:SF58">
    <property type="entry name" value="TRANSCRIPTION FACTOR (TFIIIA), PUTATIVE (AFU_ORTHOLOGUE AFUA_1G05150)-RELATED"/>
    <property type="match status" value="1"/>
</dbReference>
<protein>
    <recommendedName>
        <fullName evidence="6">C2H2-type domain-containing protein</fullName>
    </recommendedName>
</protein>
<name>A0A9P0MGK8_NEZVI</name>
<dbReference type="Proteomes" id="UP001152798">
    <property type="component" value="Chromosome 4"/>
</dbReference>
<keyword evidence="1" id="KW-0479">Metal-binding</keyword>
<evidence type="ECO:0000256" key="3">
    <source>
        <dbReference type="ARBA" id="ARBA00022771"/>
    </source>
</evidence>
<dbReference type="GO" id="GO:0008270">
    <property type="term" value="F:zinc ion binding"/>
    <property type="evidence" value="ECO:0007669"/>
    <property type="project" value="UniProtKB-KW"/>
</dbReference>
<evidence type="ECO:0000313" key="8">
    <source>
        <dbReference type="Proteomes" id="UP001152798"/>
    </source>
</evidence>
<keyword evidence="3 5" id="KW-0863">Zinc-finger</keyword>
<evidence type="ECO:0000256" key="4">
    <source>
        <dbReference type="ARBA" id="ARBA00022833"/>
    </source>
</evidence>
<dbReference type="GO" id="GO:0000981">
    <property type="term" value="F:DNA-binding transcription factor activity, RNA polymerase II-specific"/>
    <property type="evidence" value="ECO:0007669"/>
    <property type="project" value="TreeGrafter"/>
</dbReference>
<dbReference type="InterPro" id="IPR036236">
    <property type="entry name" value="Znf_C2H2_sf"/>
</dbReference>
<reference evidence="7" key="1">
    <citation type="submission" date="2022-01" db="EMBL/GenBank/DDBJ databases">
        <authorList>
            <person name="King R."/>
        </authorList>
    </citation>
    <scope>NUCLEOTIDE SEQUENCE</scope>
</reference>
<dbReference type="OrthoDB" id="6628799at2759"/>
<sequence>MWSRTSVPVRSLFKEIPLQVIIEKSLLACTPEEFKTEAGSEYTCQGGEGSFVVQRADGSFVCQTPEGSFVCPRPEGSFMCQAPEGPFVCDFCKKKYKHKRTLMTHKKYECENSQTISGPHICDSCGKTYKHRRNLCAHKKYDCDFGNLRQRIQKYHSCEKCGKVYKQKQHLKRHIIYECDGIPRFFCKICDKRFRHGKRLFDCDSCGRSYKNKHHLVRHKRYECGVEAQFPCQFCHLKFKHNSSLKIHIGHKHLAGAKWPNVCASCGRIYKYKGDLSRHQRYECGVEPKFKCDVCHKRFKRKTNLKVHVVRHYYEAGKEGYNVGTVKKQ</sequence>
<dbReference type="SUPFAM" id="SSF57667">
    <property type="entry name" value="beta-beta-alpha zinc fingers"/>
    <property type="match status" value="4"/>
</dbReference>
<keyword evidence="8" id="KW-1185">Reference proteome</keyword>
<dbReference type="Pfam" id="PF00096">
    <property type="entry name" value="zf-C2H2"/>
    <property type="match status" value="3"/>
</dbReference>
<dbReference type="EMBL" id="OV725080">
    <property type="protein sequence ID" value="CAH1397688.1"/>
    <property type="molecule type" value="Genomic_DNA"/>
</dbReference>
<keyword evidence="2" id="KW-0677">Repeat</keyword>
<evidence type="ECO:0000256" key="1">
    <source>
        <dbReference type="ARBA" id="ARBA00022723"/>
    </source>
</evidence>
<dbReference type="GO" id="GO:0043565">
    <property type="term" value="F:sequence-specific DNA binding"/>
    <property type="evidence" value="ECO:0007669"/>
    <property type="project" value="TreeGrafter"/>
</dbReference>
<keyword evidence="4" id="KW-0862">Zinc</keyword>
<dbReference type="GO" id="GO:0005634">
    <property type="term" value="C:nucleus"/>
    <property type="evidence" value="ECO:0007669"/>
    <property type="project" value="TreeGrafter"/>
</dbReference>
<organism evidence="7 8">
    <name type="scientific">Nezara viridula</name>
    <name type="common">Southern green stink bug</name>
    <name type="synonym">Cimex viridulus</name>
    <dbReference type="NCBI Taxonomy" id="85310"/>
    <lineage>
        <taxon>Eukaryota</taxon>
        <taxon>Metazoa</taxon>
        <taxon>Ecdysozoa</taxon>
        <taxon>Arthropoda</taxon>
        <taxon>Hexapoda</taxon>
        <taxon>Insecta</taxon>
        <taxon>Pterygota</taxon>
        <taxon>Neoptera</taxon>
        <taxon>Paraneoptera</taxon>
        <taxon>Hemiptera</taxon>
        <taxon>Heteroptera</taxon>
        <taxon>Panheteroptera</taxon>
        <taxon>Pentatomomorpha</taxon>
        <taxon>Pentatomoidea</taxon>
        <taxon>Pentatomidae</taxon>
        <taxon>Pentatominae</taxon>
        <taxon>Nezara</taxon>
    </lineage>
</organism>
<proteinExistence type="predicted"/>
<feature type="domain" description="C2H2-type" evidence="6">
    <location>
        <begin position="290"/>
        <end position="317"/>
    </location>
</feature>
<evidence type="ECO:0000256" key="2">
    <source>
        <dbReference type="ARBA" id="ARBA00022737"/>
    </source>
</evidence>
<dbReference type="AlphaFoldDB" id="A0A9P0MGK8"/>
<evidence type="ECO:0000259" key="6">
    <source>
        <dbReference type="PROSITE" id="PS50157"/>
    </source>
</evidence>
<dbReference type="PROSITE" id="PS00028">
    <property type="entry name" value="ZINC_FINGER_C2H2_1"/>
    <property type="match status" value="2"/>
</dbReference>
<feature type="domain" description="C2H2-type" evidence="6">
    <location>
        <begin position="261"/>
        <end position="288"/>
    </location>
</feature>
<dbReference type="PROSITE" id="PS50157">
    <property type="entry name" value="ZINC_FINGER_C2H2_2"/>
    <property type="match status" value="4"/>
</dbReference>
<evidence type="ECO:0000313" key="7">
    <source>
        <dbReference type="EMBL" id="CAH1397688.1"/>
    </source>
</evidence>
<dbReference type="SMART" id="SM00355">
    <property type="entry name" value="ZnF_C2H2"/>
    <property type="match status" value="7"/>
</dbReference>
<gene>
    <name evidence="7" type="ORF">NEZAVI_LOCUS7473</name>
</gene>
<accession>A0A9P0MGK8</accession>
<dbReference type="InterPro" id="IPR013087">
    <property type="entry name" value="Znf_C2H2_type"/>
</dbReference>
<feature type="domain" description="C2H2-type" evidence="6">
    <location>
        <begin position="201"/>
        <end position="228"/>
    </location>
</feature>
<evidence type="ECO:0000256" key="5">
    <source>
        <dbReference type="PROSITE-ProRule" id="PRU00042"/>
    </source>
</evidence>